<accession>A0A427B2F6</accession>
<feature type="compositionally biased region" description="Basic and acidic residues" evidence="1">
    <location>
        <begin position="281"/>
        <end position="297"/>
    </location>
</feature>
<evidence type="ECO:0000256" key="1">
    <source>
        <dbReference type="SAM" id="MobiDB-lite"/>
    </source>
</evidence>
<feature type="region of interest" description="Disordered" evidence="1">
    <location>
        <begin position="27"/>
        <end position="46"/>
    </location>
</feature>
<feature type="compositionally biased region" description="Acidic residues" evidence="1">
    <location>
        <begin position="298"/>
        <end position="309"/>
    </location>
</feature>
<proteinExistence type="predicted"/>
<dbReference type="AlphaFoldDB" id="A0A427B2F6"/>
<feature type="compositionally biased region" description="Acidic residues" evidence="1">
    <location>
        <begin position="383"/>
        <end position="398"/>
    </location>
</feature>
<comment type="caution">
    <text evidence="2">The sequence shown here is derived from an EMBL/GenBank/DDBJ whole genome shotgun (WGS) entry which is preliminary data.</text>
</comment>
<dbReference type="EMBL" id="AMZH03000651">
    <property type="protein sequence ID" value="RRT82654.1"/>
    <property type="molecule type" value="Genomic_DNA"/>
</dbReference>
<protein>
    <submittedName>
        <fullName evidence="2">Uncharacterized protein</fullName>
    </submittedName>
</protein>
<feature type="compositionally biased region" description="Acidic residues" evidence="1">
    <location>
        <begin position="406"/>
        <end position="416"/>
    </location>
</feature>
<feature type="compositionally biased region" description="Acidic residues" evidence="1">
    <location>
        <begin position="232"/>
        <end position="248"/>
    </location>
</feature>
<reference evidence="2 3" key="1">
    <citation type="journal article" date="2014" name="Agronomy (Basel)">
        <title>A Draft Genome Sequence for Ensete ventricosum, the Drought-Tolerant Tree Against Hunger.</title>
        <authorList>
            <person name="Harrison J."/>
            <person name="Moore K.A."/>
            <person name="Paszkiewicz K."/>
            <person name="Jones T."/>
            <person name="Grant M."/>
            <person name="Ambacheew D."/>
            <person name="Muzemil S."/>
            <person name="Studholme D.J."/>
        </authorList>
    </citation>
    <scope>NUCLEOTIDE SEQUENCE [LARGE SCALE GENOMIC DNA]</scope>
</reference>
<name>A0A427B2F6_ENSVE</name>
<feature type="compositionally biased region" description="Basic and acidic residues" evidence="1">
    <location>
        <begin position="249"/>
        <end position="262"/>
    </location>
</feature>
<feature type="compositionally biased region" description="Basic and acidic residues" evidence="1">
    <location>
        <begin position="420"/>
        <end position="438"/>
    </location>
</feature>
<feature type="compositionally biased region" description="Basic and acidic residues" evidence="1">
    <location>
        <begin position="310"/>
        <end position="319"/>
    </location>
</feature>
<evidence type="ECO:0000313" key="3">
    <source>
        <dbReference type="Proteomes" id="UP000287651"/>
    </source>
</evidence>
<dbReference type="Proteomes" id="UP000287651">
    <property type="component" value="Unassembled WGS sequence"/>
</dbReference>
<feature type="region of interest" description="Disordered" evidence="1">
    <location>
        <begin position="86"/>
        <end position="179"/>
    </location>
</feature>
<feature type="compositionally biased region" description="Acidic residues" evidence="1">
    <location>
        <begin position="439"/>
        <end position="449"/>
    </location>
</feature>
<organism evidence="2 3">
    <name type="scientific">Ensete ventricosum</name>
    <name type="common">Abyssinian banana</name>
    <name type="synonym">Musa ensete</name>
    <dbReference type="NCBI Taxonomy" id="4639"/>
    <lineage>
        <taxon>Eukaryota</taxon>
        <taxon>Viridiplantae</taxon>
        <taxon>Streptophyta</taxon>
        <taxon>Embryophyta</taxon>
        <taxon>Tracheophyta</taxon>
        <taxon>Spermatophyta</taxon>
        <taxon>Magnoliopsida</taxon>
        <taxon>Liliopsida</taxon>
        <taxon>Zingiberales</taxon>
        <taxon>Musaceae</taxon>
        <taxon>Ensete</taxon>
    </lineage>
</organism>
<feature type="region of interest" description="Disordered" evidence="1">
    <location>
        <begin position="202"/>
        <end position="319"/>
    </location>
</feature>
<feature type="compositionally biased region" description="Basic and acidic residues" evidence="1">
    <location>
        <begin position="343"/>
        <end position="382"/>
    </location>
</feature>
<evidence type="ECO:0000313" key="2">
    <source>
        <dbReference type="EMBL" id="RRT82654.1"/>
    </source>
</evidence>
<sequence length="497" mass="51991">MPKIGKAPVVAAVVDVKEDVAEVDAAAAEVDEGTENDREDAAAEANKEEAVAGGVIAGTEVIVLAVVNAAPVKTDAAEAVAAAGETALPNPKEGWEVADFADPNEKPAAEEDDEEVVAATGRDKEAPADDEATKEFCGKDPPVPKENAPVEGVVKEEDEEARGDAEDEEENKDEKDGVDVVVTVAVAATPAVEGVVDEAKEAKGGAALIPGVATEEVSTGEADENDRAAAEAAEDEVPCSGEDAEEEDPKPNRGDDVPDPKPKLGLAVEKGEAAEEEEKVAEDKVEVPKSEAKRGLGEEEGPAADEEKEAEGKEKGFGADEKAAEVGAGKRLAVVVADVAAEEPRVEKPNRDGEEAVEEGVPREKPVAGDEAAEAKPKPEKVGEEEEAVVVVVEEEENKGEGGVEKEEENGDEEDAAGVWDRKEKPWDCEGVAEGKENDGEEDEEDDEEGGLKEKAMVSPAASPPGCLRVSVQLVRAFHVGSELLQRIECQKPKPVH</sequence>
<feature type="compositionally biased region" description="Acidic residues" evidence="1">
    <location>
        <begin position="156"/>
        <end position="171"/>
    </location>
</feature>
<feature type="compositionally biased region" description="Basic and acidic residues" evidence="1">
    <location>
        <begin position="35"/>
        <end position="46"/>
    </location>
</feature>
<gene>
    <name evidence="2" type="ORF">B296_00015843</name>
</gene>
<feature type="region of interest" description="Disordered" evidence="1">
    <location>
        <begin position="343"/>
        <end position="465"/>
    </location>
</feature>
<feature type="compositionally biased region" description="Basic and acidic residues" evidence="1">
    <location>
        <begin position="121"/>
        <end position="138"/>
    </location>
</feature>